<dbReference type="AlphaFoldDB" id="A0A918KK97"/>
<keyword evidence="3" id="KW-1185">Reference proteome</keyword>
<name>A0A918KK97_9PROT</name>
<evidence type="ECO:0000256" key="1">
    <source>
        <dbReference type="SAM" id="SignalP"/>
    </source>
</evidence>
<dbReference type="EMBL" id="BMYV01000002">
    <property type="protein sequence ID" value="GGX66846.1"/>
    <property type="molecule type" value="Genomic_DNA"/>
</dbReference>
<sequence>MIDHKLQPLILGTALLLAVSGTSRAAPSPSSPQDTQNIMTVQADDTQALVDIRAALAKIDKGLQSRPVPRPIYPPFEEGQIETWIKDAALARRTIVASQKFLPTFAKVDLGRNAGTVSQGAPYDNSDVQRLQRFADAQKRASDKSYATMAQAMSDGLNGYQTEMQYYKGPTAAENFARLRAYGEAALAIADATDGDAAKPKAFLRSLAGYERKLADAEKKALENFKLPAAKSKDRARLKAAKSILDTKKYGFGDYGPIVLTTKDIAARERKDKEINVEDVDVSLGGDITWSGTETVWTYKWDEFKFVVPIKDHDSDDWYMWTITAKKFSSGGDKTPIGKWVSGKSHKGSQILRSNF</sequence>
<organism evidence="2 3">
    <name type="scientific">Litorimonas cladophorae</name>
    <dbReference type="NCBI Taxonomy" id="1220491"/>
    <lineage>
        <taxon>Bacteria</taxon>
        <taxon>Pseudomonadati</taxon>
        <taxon>Pseudomonadota</taxon>
        <taxon>Alphaproteobacteria</taxon>
        <taxon>Maricaulales</taxon>
        <taxon>Robiginitomaculaceae</taxon>
    </lineage>
</organism>
<dbReference type="RefSeq" id="WP_189583956.1">
    <property type="nucleotide sequence ID" value="NZ_BMYV01000002.1"/>
</dbReference>
<reference evidence="2 3" key="1">
    <citation type="journal article" date="2014" name="Int. J. Syst. Evol. Microbiol.">
        <title>Complete genome sequence of Corynebacterium casei LMG S-19264T (=DSM 44701T), isolated from a smear-ripened cheese.</title>
        <authorList>
            <consortium name="US DOE Joint Genome Institute (JGI-PGF)"/>
            <person name="Walter F."/>
            <person name="Albersmeier A."/>
            <person name="Kalinowski J."/>
            <person name="Ruckert C."/>
        </authorList>
    </citation>
    <scope>NUCLEOTIDE SEQUENCE [LARGE SCALE GENOMIC DNA]</scope>
    <source>
        <strain evidence="2 3">KCTC 23968</strain>
    </source>
</reference>
<dbReference type="Proteomes" id="UP000600865">
    <property type="component" value="Unassembled WGS sequence"/>
</dbReference>
<accession>A0A918KK97</accession>
<feature type="chain" id="PRO_5038123279" evidence="1">
    <location>
        <begin position="26"/>
        <end position="356"/>
    </location>
</feature>
<evidence type="ECO:0000313" key="2">
    <source>
        <dbReference type="EMBL" id="GGX66846.1"/>
    </source>
</evidence>
<gene>
    <name evidence="2" type="ORF">GCM10011309_15580</name>
</gene>
<proteinExistence type="predicted"/>
<keyword evidence="1" id="KW-0732">Signal</keyword>
<evidence type="ECO:0000313" key="3">
    <source>
        <dbReference type="Proteomes" id="UP000600865"/>
    </source>
</evidence>
<comment type="caution">
    <text evidence="2">The sequence shown here is derived from an EMBL/GenBank/DDBJ whole genome shotgun (WGS) entry which is preliminary data.</text>
</comment>
<feature type="signal peptide" evidence="1">
    <location>
        <begin position="1"/>
        <end position="25"/>
    </location>
</feature>
<protein>
    <submittedName>
        <fullName evidence="2">Uncharacterized protein</fullName>
    </submittedName>
</protein>